<dbReference type="InterPro" id="IPR025662">
    <property type="entry name" value="Sigma_54_int_dom_ATP-bd_1"/>
</dbReference>
<evidence type="ECO:0000256" key="2">
    <source>
        <dbReference type="ARBA" id="ARBA00022840"/>
    </source>
</evidence>
<keyword evidence="3" id="KW-0805">Transcription regulation</keyword>
<dbReference type="Gene3D" id="1.10.10.60">
    <property type="entry name" value="Homeodomain-like"/>
    <property type="match status" value="1"/>
</dbReference>
<dbReference type="InterPro" id="IPR027417">
    <property type="entry name" value="P-loop_NTPase"/>
</dbReference>
<dbReference type="SUPFAM" id="SSF46689">
    <property type="entry name" value="Homeodomain-like"/>
    <property type="match status" value="1"/>
</dbReference>
<dbReference type="GO" id="GO:0006355">
    <property type="term" value="P:regulation of DNA-templated transcription"/>
    <property type="evidence" value="ECO:0007669"/>
    <property type="project" value="InterPro"/>
</dbReference>
<evidence type="ECO:0000313" key="7">
    <source>
        <dbReference type="EMBL" id="SHD76493.1"/>
    </source>
</evidence>
<keyword evidence="5" id="KW-0804">Transcription</keyword>
<feature type="domain" description="Sigma-54 factor interaction" evidence="6">
    <location>
        <begin position="265"/>
        <end position="495"/>
    </location>
</feature>
<dbReference type="InterPro" id="IPR002078">
    <property type="entry name" value="Sigma_54_int"/>
</dbReference>
<dbReference type="GO" id="GO:0003677">
    <property type="term" value="F:DNA binding"/>
    <property type="evidence" value="ECO:0007669"/>
    <property type="project" value="UniProtKB-KW"/>
</dbReference>
<dbReference type="OrthoDB" id="5411866at2"/>
<dbReference type="EMBL" id="LT669839">
    <property type="protein sequence ID" value="SHD76493.1"/>
    <property type="molecule type" value="Genomic_DNA"/>
</dbReference>
<evidence type="ECO:0000256" key="5">
    <source>
        <dbReference type="ARBA" id="ARBA00023163"/>
    </source>
</evidence>
<dbReference type="PROSITE" id="PS50045">
    <property type="entry name" value="SIGMA54_INTERACT_4"/>
    <property type="match status" value="1"/>
</dbReference>
<dbReference type="PROSITE" id="PS00676">
    <property type="entry name" value="SIGMA54_INTERACT_2"/>
    <property type="match status" value="1"/>
</dbReference>
<reference evidence="7 8" key="1">
    <citation type="submission" date="2016-11" db="EMBL/GenBank/DDBJ databases">
        <authorList>
            <person name="Manzoor S."/>
        </authorList>
    </citation>
    <scope>NUCLEOTIDE SEQUENCE [LARGE SCALE GENOMIC DNA]</scope>
    <source>
        <strain evidence="7">Clostridium ultunense strain Esp</strain>
    </source>
</reference>
<keyword evidence="8" id="KW-1185">Reference proteome</keyword>
<dbReference type="InterPro" id="IPR058031">
    <property type="entry name" value="AAA_lid_NorR"/>
</dbReference>
<dbReference type="PANTHER" id="PTHR32071:SF57">
    <property type="entry name" value="C4-DICARBOXYLATE TRANSPORT TRANSCRIPTIONAL REGULATORY PROTEIN DCTD"/>
    <property type="match status" value="1"/>
</dbReference>
<dbReference type="InterPro" id="IPR009057">
    <property type="entry name" value="Homeodomain-like_sf"/>
</dbReference>
<evidence type="ECO:0000313" key="8">
    <source>
        <dbReference type="Proteomes" id="UP000245423"/>
    </source>
</evidence>
<sequence length="571" mass="64626">MIELKKIESSLEDIVITLSNITNMEFAIFDANSNLISCTPLYLRYKGKKVHMASIEEVLYQGNVIVNKPGYMKSCIGCRFANNCPSTIEILNCIRLNNSVIGVISLTSFSRKGHNLIQNNIKDYVDVLGNISNLISMFAFNEFHRDEYNLRNATVDEIININSSDLLIVDKNGMITHCSFDIQQMFSFCDLYSNSINQILPKNITNWILNSKTKCKKYMIGDNFSGTIISNPIYVDDKISGYIISLKPDVTPTYSPSQTDYLDNIITNNSKMNKIKEKILKIANSPSSVLITGETGTGKELIAKSIHYSSNNKDDPFVPINCANIPETLFESELFGYEEGAFTGAKKGGKLGLFELANGGTIFLDEIGELPMYLQAKLLRVLQDNTIQRLGSIQPIPIDVRIIAATNQNLEEMITEKKFRDDLYYRLNVIPIEIPPLRNRIGDIKLLSYHFLEKYSNLLNKKIRSISDECMEILKNYDWPGNIRELENAIEHAVNMEEKSLIGKKSLPKNLIKNSNESSNVQKIIANEKYSLFVQTLDKYGWDVEGKKLAAEDLGISLRTLYRRLNDMGLN</sequence>
<organism evidence="7 8">
    <name type="scientific">[Clostridium] ultunense Esp</name>
    <dbReference type="NCBI Taxonomy" id="1288971"/>
    <lineage>
        <taxon>Bacteria</taxon>
        <taxon>Bacillati</taxon>
        <taxon>Bacillota</taxon>
        <taxon>Tissierellia</taxon>
        <taxon>Tissierellales</taxon>
        <taxon>Tepidimicrobiaceae</taxon>
        <taxon>Schnuerera</taxon>
    </lineage>
</organism>
<accession>M1YVF2</accession>
<proteinExistence type="predicted"/>
<dbReference type="Gene3D" id="3.40.50.300">
    <property type="entry name" value="P-loop containing nucleotide triphosphate hydrolases"/>
    <property type="match status" value="1"/>
</dbReference>
<protein>
    <submittedName>
        <fullName evidence="7">Response regulator receiver</fullName>
    </submittedName>
</protein>
<dbReference type="SMART" id="SM00382">
    <property type="entry name" value="AAA"/>
    <property type="match status" value="1"/>
</dbReference>
<dbReference type="AlphaFoldDB" id="M1YVF2"/>
<dbReference type="HOGENOM" id="CLU_000445_8_1_9"/>
<evidence type="ECO:0000256" key="3">
    <source>
        <dbReference type="ARBA" id="ARBA00023015"/>
    </source>
</evidence>
<dbReference type="SUPFAM" id="SSF52540">
    <property type="entry name" value="P-loop containing nucleoside triphosphate hydrolases"/>
    <property type="match status" value="1"/>
</dbReference>
<dbReference type="Proteomes" id="UP000245423">
    <property type="component" value="Chromosome 1"/>
</dbReference>
<dbReference type="FunFam" id="3.40.50.300:FF:000006">
    <property type="entry name" value="DNA-binding transcriptional regulator NtrC"/>
    <property type="match status" value="1"/>
</dbReference>
<dbReference type="InterPro" id="IPR003593">
    <property type="entry name" value="AAA+_ATPase"/>
</dbReference>
<dbReference type="GO" id="GO:0005524">
    <property type="term" value="F:ATP binding"/>
    <property type="evidence" value="ECO:0007669"/>
    <property type="project" value="UniProtKB-KW"/>
</dbReference>
<evidence type="ECO:0000256" key="1">
    <source>
        <dbReference type="ARBA" id="ARBA00022741"/>
    </source>
</evidence>
<evidence type="ECO:0000259" key="6">
    <source>
        <dbReference type="PROSITE" id="PS50045"/>
    </source>
</evidence>
<dbReference type="CDD" id="cd00009">
    <property type="entry name" value="AAA"/>
    <property type="match status" value="1"/>
</dbReference>
<dbReference type="Pfam" id="PF00158">
    <property type="entry name" value="Sigma54_activat"/>
    <property type="match status" value="1"/>
</dbReference>
<dbReference type="PROSITE" id="PS00688">
    <property type="entry name" value="SIGMA54_INTERACT_3"/>
    <property type="match status" value="1"/>
</dbReference>
<dbReference type="Pfam" id="PF25601">
    <property type="entry name" value="AAA_lid_14"/>
    <property type="match status" value="1"/>
</dbReference>
<keyword evidence="2" id="KW-0067">ATP-binding</keyword>
<dbReference type="InterPro" id="IPR025944">
    <property type="entry name" value="Sigma_54_int_dom_CS"/>
</dbReference>
<dbReference type="PROSITE" id="PS00675">
    <property type="entry name" value="SIGMA54_INTERACT_1"/>
    <property type="match status" value="1"/>
</dbReference>
<evidence type="ECO:0000256" key="4">
    <source>
        <dbReference type="ARBA" id="ARBA00023125"/>
    </source>
</evidence>
<name>M1YVF2_9FIRM</name>
<keyword evidence="4" id="KW-0238">DNA-binding</keyword>
<dbReference type="InterPro" id="IPR025943">
    <property type="entry name" value="Sigma_54_int_dom_ATP-bd_2"/>
</dbReference>
<dbReference type="PANTHER" id="PTHR32071">
    <property type="entry name" value="TRANSCRIPTIONAL REGULATORY PROTEIN"/>
    <property type="match status" value="1"/>
</dbReference>
<dbReference type="RefSeq" id="WP_005584420.1">
    <property type="nucleotide sequence ID" value="NZ_LT669839.1"/>
</dbReference>
<keyword evidence="1" id="KW-0547">Nucleotide-binding</keyword>
<dbReference type="Gene3D" id="1.10.8.60">
    <property type="match status" value="1"/>
</dbReference>
<gene>
    <name evidence="7" type="ORF">CUESP1_1120</name>
</gene>